<dbReference type="Pfam" id="PF00149">
    <property type="entry name" value="Metallophos"/>
    <property type="match status" value="1"/>
</dbReference>
<dbReference type="Gene3D" id="3.60.21.10">
    <property type="match status" value="1"/>
</dbReference>
<evidence type="ECO:0000259" key="1">
    <source>
        <dbReference type="Pfam" id="PF00149"/>
    </source>
</evidence>
<dbReference type="InterPro" id="IPR029052">
    <property type="entry name" value="Metallo-depent_PP-like"/>
</dbReference>
<dbReference type="PANTHER" id="PTHR42850">
    <property type="entry name" value="METALLOPHOSPHOESTERASE"/>
    <property type="match status" value="1"/>
</dbReference>
<dbReference type="GO" id="GO:0005737">
    <property type="term" value="C:cytoplasm"/>
    <property type="evidence" value="ECO:0007669"/>
    <property type="project" value="TreeGrafter"/>
</dbReference>
<dbReference type="Proteomes" id="UP000315724">
    <property type="component" value="Chromosome"/>
</dbReference>
<name>A0A517QS19_9PLAN</name>
<organism evidence="2 3">
    <name type="scientific">Thalassoglobus polymorphus</name>
    <dbReference type="NCBI Taxonomy" id="2527994"/>
    <lineage>
        <taxon>Bacteria</taxon>
        <taxon>Pseudomonadati</taxon>
        <taxon>Planctomycetota</taxon>
        <taxon>Planctomycetia</taxon>
        <taxon>Planctomycetales</taxon>
        <taxon>Planctomycetaceae</taxon>
        <taxon>Thalassoglobus</taxon>
    </lineage>
</organism>
<dbReference type="KEGG" id="tpol:Mal48_36690"/>
<dbReference type="EMBL" id="CP036267">
    <property type="protein sequence ID" value="QDT34409.1"/>
    <property type="molecule type" value="Genomic_DNA"/>
</dbReference>
<evidence type="ECO:0000313" key="2">
    <source>
        <dbReference type="EMBL" id="QDT34409.1"/>
    </source>
</evidence>
<dbReference type="AlphaFoldDB" id="A0A517QS19"/>
<dbReference type="GO" id="GO:0016791">
    <property type="term" value="F:phosphatase activity"/>
    <property type="evidence" value="ECO:0007669"/>
    <property type="project" value="TreeGrafter"/>
</dbReference>
<protein>
    <submittedName>
        <fullName evidence="2">Diadenosine tetraphosphatase</fullName>
    </submittedName>
</protein>
<keyword evidence="3" id="KW-1185">Reference proteome</keyword>
<gene>
    <name evidence="2" type="ORF">Mal48_36690</name>
</gene>
<sequence length="269" mass="30535">MKFETSISGPVAVIGDVHGQVEKLKRILDRLRKREDYQRRWIVLIGDLVDRGPDTKGVIDLVLSNIAEHPRTIVISGNHELAMSGSLGIHEAADEDNWASRWLDHYGSHQTFESYQVPFGEIEKLRDAMPDDHLALLENLPWAVEHPEYYFVHSGLEAKTPFETQRRILAARDFSLNRPSWLCSKRLPFQDPPEDCHQVVVSGHAYVPQVVFARSRLLVDTTGGTGGSMSCVLLPENQIIFSNPEEANEPLWKPNSMMSDLNLSPIYRR</sequence>
<reference evidence="2 3" key="1">
    <citation type="submission" date="2019-02" db="EMBL/GenBank/DDBJ databases">
        <title>Deep-cultivation of Planctomycetes and their phenomic and genomic characterization uncovers novel biology.</title>
        <authorList>
            <person name="Wiegand S."/>
            <person name="Jogler M."/>
            <person name="Boedeker C."/>
            <person name="Pinto D."/>
            <person name="Vollmers J."/>
            <person name="Rivas-Marin E."/>
            <person name="Kohn T."/>
            <person name="Peeters S.H."/>
            <person name="Heuer A."/>
            <person name="Rast P."/>
            <person name="Oberbeckmann S."/>
            <person name="Bunk B."/>
            <person name="Jeske O."/>
            <person name="Meyerdierks A."/>
            <person name="Storesund J.E."/>
            <person name="Kallscheuer N."/>
            <person name="Luecker S."/>
            <person name="Lage O.M."/>
            <person name="Pohl T."/>
            <person name="Merkel B.J."/>
            <person name="Hornburger P."/>
            <person name="Mueller R.-W."/>
            <person name="Bruemmer F."/>
            <person name="Labrenz M."/>
            <person name="Spormann A.M."/>
            <person name="Op den Camp H."/>
            <person name="Overmann J."/>
            <person name="Amann R."/>
            <person name="Jetten M.S.M."/>
            <person name="Mascher T."/>
            <person name="Medema M.H."/>
            <person name="Devos D.P."/>
            <person name="Kaster A.-K."/>
            <person name="Ovreas L."/>
            <person name="Rohde M."/>
            <person name="Galperin M.Y."/>
            <person name="Jogler C."/>
        </authorList>
    </citation>
    <scope>NUCLEOTIDE SEQUENCE [LARGE SCALE GENOMIC DNA]</scope>
    <source>
        <strain evidence="2 3">Mal48</strain>
    </source>
</reference>
<dbReference type="InterPro" id="IPR050126">
    <property type="entry name" value="Ap4A_hydrolase"/>
</dbReference>
<proteinExistence type="predicted"/>
<feature type="domain" description="Calcineurin-like phosphoesterase" evidence="1">
    <location>
        <begin position="10"/>
        <end position="208"/>
    </location>
</feature>
<evidence type="ECO:0000313" key="3">
    <source>
        <dbReference type="Proteomes" id="UP000315724"/>
    </source>
</evidence>
<dbReference type="RefSeq" id="WP_197441784.1">
    <property type="nucleotide sequence ID" value="NZ_CP036267.1"/>
</dbReference>
<dbReference type="SUPFAM" id="SSF56300">
    <property type="entry name" value="Metallo-dependent phosphatases"/>
    <property type="match status" value="1"/>
</dbReference>
<accession>A0A517QS19</accession>
<dbReference type="InterPro" id="IPR004843">
    <property type="entry name" value="Calcineurin-like_PHP"/>
</dbReference>